<dbReference type="VEuPathDB" id="VectorBase:ASTE005880"/>
<feature type="compositionally biased region" description="Low complexity" evidence="10">
    <location>
        <begin position="318"/>
        <end position="331"/>
    </location>
</feature>
<dbReference type="GO" id="GO:0005634">
    <property type="term" value="C:nucleus"/>
    <property type="evidence" value="ECO:0007669"/>
    <property type="project" value="UniProtKB-SubCell"/>
</dbReference>
<dbReference type="EnsemblMetazoa" id="ASTEI01344-RA">
    <property type="protein sequence ID" value="ASTEI01344-PA"/>
    <property type="gene ID" value="ASTEI01344"/>
</dbReference>
<dbReference type="InterPro" id="IPR050331">
    <property type="entry name" value="Zinc_finger"/>
</dbReference>
<accession>A0A182XYQ8</accession>
<keyword evidence="2" id="KW-0479">Metal-binding</keyword>
<name>A0A182XYQ8_ANOST</name>
<dbReference type="AlphaFoldDB" id="A0A182XYQ8"/>
<evidence type="ECO:0000256" key="8">
    <source>
        <dbReference type="ARBA" id="ARBA00023163"/>
    </source>
</evidence>
<dbReference type="InterPro" id="IPR013087">
    <property type="entry name" value="Znf_C2H2_type"/>
</dbReference>
<comment type="subcellular location">
    <subcellularLocation>
        <location evidence="1">Nucleus</location>
    </subcellularLocation>
</comment>
<evidence type="ECO:0000313" key="12">
    <source>
        <dbReference type="EnsemblMetazoa" id="ASTEI01344-PA"/>
    </source>
</evidence>
<dbReference type="GO" id="GO:0008270">
    <property type="term" value="F:zinc ion binding"/>
    <property type="evidence" value="ECO:0007669"/>
    <property type="project" value="UniProtKB-KW"/>
</dbReference>
<evidence type="ECO:0000256" key="6">
    <source>
        <dbReference type="ARBA" id="ARBA00023015"/>
    </source>
</evidence>
<dbReference type="SMART" id="SM00355">
    <property type="entry name" value="ZnF_C2H2"/>
    <property type="match status" value="4"/>
</dbReference>
<evidence type="ECO:0000256" key="7">
    <source>
        <dbReference type="ARBA" id="ARBA00023125"/>
    </source>
</evidence>
<dbReference type="GO" id="GO:0003677">
    <property type="term" value="F:DNA binding"/>
    <property type="evidence" value="ECO:0007669"/>
    <property type="project" value="UniProtKB-KW"/>
</dbReference>
<evidence type="ECO:0000259" key="11">
    <source>
        <dbReference type="PROSITE" id="PS50157"/>
    </source>
</evidence>
<dbReference type="Gene3D" id="3.30.160.60">
    <property type="entry name" value="Classic Zinc Finger"/>
    <property type="match status" value="2"/>
</dbReference>
<dbReference type="FunFam" id="3.30.160.60:FF:000100">
    <property type="entry name" value="Zinc finger 45-like"/>
    <property type="match status" value="1"/>
</dbReference>
<feature type="compositionally biased region" description="Low complexity" evidence="10">
    <location>
        <begin position="138"/>
        <end position="165"/>
    </location>
</feature>
<feature type="compositionally biased region" description="Pro residues" evidence="10">
    <location>
        <begin position="351"/>
        <end position="360"/>
    </location>
</feature>
<evidence type="ECO:0000256" key="9">
    <source>
        <dbReference type="ARBA" id="ARBA00023242"/>
    </source>
</evidence>
<evidence type="ECO:0000256" key="3">
    <source>
        <dbReference type="ARBA" id="ARBA00022737"/>
    </source>
</evidence>
<dbReference type="PROSITE" id="PS50157">
    <property type="entry name" value="ZINC_FINGER_C2H2_2"/>
    <property type="match status" value="3"/>
</dbReference>
<keyword evidence="13" id="KW-1185">Reference proteome</keyword>
<reference evidence="13" key="1">
    <citation type="journal article" date="2014" name="Genome Biol.">
        <title>Genome analysis of a major urban malaria vector mosquito, Anopheles stephensi.</title>
        <authorList>
            <person name="Jiang X."/>
            <person name="Peery A."/>
            <person name="Hall A.B."/>
            <person name="Sharma A."/>
            <person name="Chen X.G."/>
            <person name="Waterhouse R.M."/>
            <person name="Komissarov A."/>
            <person name="Riehle M.M."/>
            <person name="Shouche Y."/>
            <person name="Sharakhova M.V."/>
            <person name="Lawson D."/>
            <person name="Pakpour N."/>
            <person name="Arensburger P."/>
            <person name="Davidson V.L."/>
            <person name="Eiglmeier K."/>
            <person name="Emrich S."/>
            <person name="George P."/>
            <person name="Kennedy R.C."/>
            <person name="Mane S.P."/>
            <person name="Maslen G."/>
            <person name="Oringanje C."/>
            <person name="Qi Y."/>
            <person name="Settlage R."/>
            <person name="Tojo M."/>
            <person name="Tubio J.M."/>
            <person name="Unger M.F."/>
            <person name="Wang B."/>
            <person name="Vernick K.D."/>
            <person name="Ribeiro J.M."/>
            <person name="James A.A."/>
            <person name="Michel K."/>
            <person name="Riehle M.A."/>
            <person name="Luckhart S."/>
            <person name="Sharakhov I.V."/>
            <person name="Tu Z."/>
        </authorList>
    </citation>
    <scope>NUCLEOTIDE SEQUENCE [LARGE SCALE GENOMIC DNA]</scope>
    <source>
        <strain evidence="13">Indian</strain>
    </source>
</reference>
<keyword evidence="8" id="KW-0804">Transcription</keyword>
<keyword evidence="4" id="KW-0863">Zinc-finger</keyword>
<dbReference type="VEuPathDB" id="VectorBase:ASTEI20_044552"/>
<evidence type="ECO:0000256" key="5">
    <source>
        <dbReference type="ARBA" id="ARBA00022833"/>
    </source>
</evidence>
<evidence type="ECO:0000256" key="10">
    <source>
        <dbReference type="SAM" id="MobiDB-lite"/>
    </source>
</evidence>
<organism evidence="12 13">
    <name type="scientific">Anopheles stephensi</name>
    <name type="common">Indo-Pakistan malaria mosquito</name>
    <dbReference type="NCBI Taxonomy" id="30069"/>
    <lineage>
        <taxon>Eukaryota</taxon>
        <taxon>Metazoa</taxon>
        <taxon>Ecdysozoa</taxon>
        <taxon>Arthropoda</taxon>
        <taxon>Hexapoda</taxon>
        <taxon>Insecta</taxon>
        <taxon>Pterygota</taxon>
        <taxon>Neoptera</taxon>
        <taxon>Endopterygota</taxon>
        <taxon>Diptera</taxon>
        <taxon>Nematocera</taxon>
        <taxon>Culicoidea</taxon>
        <taxon>Culicidae</taxon>
        <taxon>Anophelinae</taxon>
        <taxon>Anopheles</taxon>
    </lineage>
</organism>
<dbReference type="Proteomes" id="UP000076408">
    <property type="component" value="Unassembled WGS sequence"/>
</dbReference>
<keyword evidence="5" id="KW-0862">Zinc</keyword>
<dbReference type="VEuPathDB" id="VectorBase:ASTEI01344"/>
<feature type="region of interest" description="Disordered" evidence="10">
    <location>
        <begin position="318"/>
        <end position="368"/>
    </location>
</feature>
<proteinExistence type="predicted"/>
<feature type="domain" description="C2H2-type" evidence="11">
    <location>
        <begin position="196"/>
        <end position="218"/>
    </location>
</feature>
<dbReference type="GO" id="GO:0010468">
    <property type="term" value="P:regulation of gene expression"/>
    <property type="evidence" value="ECO:0007669"/>
    <property type="project" value="TreeGrafter"/>
</dbReference>
<evidence type="ECO:0000256" key="4">
    <source>
        <dbReference type="ARBA" id="ARBA00022771"/>
    </source>
</evidence>
<feature type="region of interest" description="Disordered" evidence="10">
    <location>
        <begin position="133"/>
        <end position="165"/>
    </location>
</feature>
<dbReference type="PANTHER" id="PTHR16515">
    <property type="entry name" value="PR DOMAIN ZINC FINGER PROTEIN"/>
    <property type="match status" value="1"/>
</dbReference>
<dbReference type="STRING" id="30069.A0A182XYQ8"/>
<evidence type="ECO:0000313" key="13">
    <source>
        <dbReference type="Proteomes" id="UP000076408"/>
    </source>
</evidence>
<dbReference type="PROSITE" id="PS00028">
    <property type="entry name" value="ZINC_FINGER_C2H2_1"/>
    <property type="match status" value="3"/>
</dbReference>
<protein>
    <recommendedName>
        <fullName evidence="11">C2H2-type domain-containing protein</fullName>
    </recommendedName>
</protein>
<feature type="domain" description="C2H2-type" evidence="11">
    <location>
        <begin position="101"/>
        <end position="123"/>
    </location>
</feature>
<feature type="domain" description="C2H2-type" evidence="11">
    <location>
        <begin position="283"/>
        <end position="310"/>
    </location>
</feature>
<sequence>MLGKYGETSSGSMKNLDNGLRDRVLYHQNMLSMNLTAEFYHNPFLAAGAGSNGGTTASGTPTMAQSQKMLNSLATSPQQHTSNGSATVPNSASSQQSLTQYQCQLCQKCFISSAILAQHMKTHDSNGFGAREAGSYVQQQQQPVTSSTPSSVPAAVASSSKTSPPLLTQHNIKSEYVGGTVINTMGPFVYGMAKQFECQICHKSFMTMVNLNLHMKIHEAVLKPITAAHMYSPSSGSNLVAGTTASSSASYLTGHNHHNQQQQQQHHHTIVPTVHSPSGSTDGACQICHKTFSTADQFAAHMKIHENEFKNRALYHSSSSANANNGADDGSTSNGDHFYASLPPTHQQVHGPPPPPPPPHLDASKGHRCPICHKMSNNIIEHIKQHEGQLTMGGSPGASVAAGGFNMH</sequence>
<evidence type="ECO:0000256" key="2">
    <source>
        <dbReference type="ARBA" id="ARBA00022723"/>
    </source>
</evidence>
<dbReference type="SUPFAM" id="SSF57667">
    <property type="entry name" value="beta-beta-alpha zinc fingers"/>
    <property type="match status" value="1"/>
</dbReference>
<keyword evidence="3" id="KW-0677">Repeat</keyword>
<keyword evidence="9" id="KW-0539">Nucleus</keyword>
<dbReference type="InterPro" id="IPR036236">
    <property type="entry name" value="Znf_C2H2_sf"/>
</dbReference>
<keyword evidence="6" id="KW-0805">Transcription regulation</keyword>
<feature type="region of interest" description="Disordered" evidence="10">
    <location>
        <begin position="71"/>
        <end position="91"/>
    </location>
</feature>
<dbReference type="Pfam" id="PF13912">
    <property type="entry name" value="zf-C2H2_6"/>
    <property type="match status" value="1"/>
</dbReference>
<dbReference type="PANTHER" id="PTHR16515:SF49">
    <property type="entry name" value="GASTRULA ZINC FINGER PROTEIN XLCGF49.1-LIKE-RELATED"/>
    <property type="match status" value="1"/>
</dbReference>
<keyword evidence="7" id="KW-0238">DNA-binding</keyword>
<dbReference type="Pfam" id="PF00096">
    <property type="entry name" value="zf-C2H2"/>
    <property type="match status" value="2"/>
</dbReference>
<evidence type="ECO:0000256" key="1">
    <source>
        <dbReference type="ARBA" id="ARBA00004123"/>
    </source>
</evidence>
<feature type="region of interest" description="Disordered" evidence="10">
    <location>
        <begin position="249"/>
        <end position="278"/>
    </location>
</feature>
<reference evidence="12" key="2">
    <citation type="submission" date="2020-05" db="UniProtKB">
        <authorList>
            <consortium name="EnsemblMetazoa"/>
        </authorList>
    </citation>
    <scope>IDENTIFICATION</scope>
    <source>
        <strain evidence="12">Indian</strain>
    </source>
</reference>